<accession>A0A1N6JQD9</accession>
<name>A0A1N6JQD9_9BACT</name>
<dbReference type="Pfam" id="PF14025">
    <property type="entry name" value="DUF4241"/>
    <property type="match status" value="1"/>
</dbReference>
<dbReference type="AlphaFoldDB" id="A0A1N6JQD9"/>
<dbReference type="EMBL" id="FSRA01000002">
    <property type="protein sequence ID" value="SIO46367.1"/>
    <property type="molecule type" value="Genomic_DNA"/>
</dbReference>
<keyword evidence="2" id="KW-1185">Reference proteome</keyword>
<organism evidence="1 2">
    <name type="scientific">Chitinophaga niabensis</name>
    <dbReference type="NCBI Taxonomy" id="536979"/>
    <lineage>
        <taxon>Bacteria</taxon>
        <taxon>Pseudomonadati</taxon>
        <taxon>Bacteroidota</taxon>
        <taxon>Chitinophagia</taxon>
        <taxon>Chitinophagales</taxon>
        <taxon>Chitinophagaceae</taxon>
        <taxon>Chitinophaga</taxon>
    </lineage>
</organism>
<dbReference type="STRING" id="536979.SAMN04488055_4257"/>
<evidence type="ECO:0008006" key="3">
    <source>
        <dbReference type="Google" id="ProtNLM"/>
    </source>
</evidence>
<sequence length="229" mass="26020">MLDFFKSFFLKYSTRKIRYAAQDYNLILEQQIVNGIPLEHRYLGKLTLSSGFVVACDPLLGLHDALPFTRKVPTGEYPVYMVLSGSGNHRKNTLIKLELSDKRAVRWELAMVPGQSSGHSYIADVYYGFTVDAGIGCICDAHTQKHYNSYLERFFKDNPNGNIYDSLFASAFARNGIEENHSFNFYLPARPQQNVIMFHTGYGDGIYPAYWGLSEEGDVCSFVIDFMVL</sequence>
<dbReference type="Proteomes" id="UP000185003">
    <property type="component" value="Unassembled WGS sequence"/>
</dbReference>
<gene>
    <name evidence="1" type="ORF">SAMN04488055_4257</name>
</gene>
<evidence type="ECO:0000313" key="2">
    <source>
        <dbReference type="Proteomes" id="UP000185003"/>
    </source>
</evidence>
<protein>
    <recommendedName>
        <fullName evidence="3">DUF4241 domain-containing protein</fullName>
    </recommendedName>
</protein>
<evidence type="ECO:0000313" key="1">
    <source>
        <dbReference type="EMBL" id="SIO46367.1"/>
    </source>
</evidence>
<proteinExistence type="predicted"/>
<reference evidence="1 2" key="1">
    <citation type="submission" date="2016-11" db="EMBL/GenBank/DDBJ databases">
        <authorList>
            <person name="Jaros S."/>
            <person name="Januszkiewicz K."/>
            <person name="Wedrychowicz H."/>
        </authorList>
    </citation>
    <scope>NUCLEOTIDE SEQUENCE [LARGE SCALE GENOMIC DNA]</scope>
    <source>
        <strain evidence="1 2">DSM 24787</strain>
    </source>
</reference>
<dbReference type="InterPro" id="IPR025335">
    <property type="entry name" value="DUF4241"/>
</dbReference>